<keyword evidence="7 8" id="KW-0472">Membrane</keyword>
<feature type="transmembrane region" description="Helical" evidence="8">
    <location>
        <begin position="138"/>
        <end position="165"/>
    </location>
</feature>
<evidence type="ECO:0000313" key="10">
    <source>
        <dbReference type="Proteomes" id="UP000664417"/>
    </source>
</evidence>
<organism evidence="9 10">
    <name type="scientific">Acanthopleuribacter pedis</name>
    <dbReference type="NCBI Taxonomy" id="442870"/>
    <lineage>
        <taxon>Bacteria</taxon>
        <taxon>Pseudomonadati</taxon>
        <taxon>Acidobacteriota</taxon>
        <taxon>Holophagae</taxon>
        <taxon>Acanthopleuribacterales</taxon>
        <taxon>Acanthopleuribacteraceae</taxon>
        <taxon>Acanthopleuribacter</taxon>
    </lineage>
</organism>
<evidence type="ECO:0000256" key="5">
    <source>
        <dbReference type="ARBA" id="ARBA00022692"/>
    </source>
</evidence>
<dbReference type="PANTHER" id="PTHR30269">
    <property type="entry name" value="TRANSMEMBRANE PROTEIN YFCA"/>
    <property type="match status" value="1"/>
</dbReference>
<dbReference type="Proteomes" id="UP000664417">
    <property type="component" value="Unassembled WGS sequence"/>
</dbReference>
<accession>A0A8J7Q7V8</accession>
<keyword evidence="4 8" id="KW-1003">Cell membrane</keyword>
<dbReference type="AlphaFoldDB" id="A0A8J7Q7V8"/>
<name>A0A8J7Q7V8_9BACT</name>
<sequence>MDWMVLLVVLAGLACGFINVLAGSGSLISLPILIFMGLDAKVANGTNRVAILCQNIVGVGGYYRQGVLDTRHGPRLMVPAVVGALLGAKLAVELDENLMRLVISLVMFLMLGVILVKPKRWLEGAVAPQREGFRLGEVLVFFAIGVYGGFIQAGVGVFLLAGLVLQSGYDLVKANAVKLLIVLGYTPFALAIFIWEGQVDWTYGLLLACGNMLGAWLGTKVAVSWGPAFVRWVLIAVVAVSAVRMLGLSLGWF</sequence>
<dbReference type="Pfam" id="PF01925">
    <property type="entry name" value="TauE"/>
    <property type="match status" value="1"/>
</dbReference>
<feature type="transmembrane region" description="Helical" evidence="8">
    <location>
        <begin position="177"/>
        <end position="195"/>
    </location>
</feature>
<dbReference type="PANTHER" id="PTHR30269:SF0">
    <property type="entry name" value="MEMBRANE TRANSPORTER PROTEIN YFCA-RELATED"/>
    <property type="match status" value="1"/>
</dbReference>
<dbReference type="InterPro" id="IPR002781">
    <property type="entry name" value="TM_pro_TauE-like"/>
</dbReference>
<proteinExistence type="inferred from homology"/>
<evidence type="ECO:0000256" key="7">
    <source>
        <dbReference type="ARBA" id="ARBA00023136"/>
    </source>
</evidence>
<feature type="transmembrane region" description="Helical" evidence="8">
    <location>
        <begin position="229"/>
        <end position="252"/>
    </location>
</feature>
<comment type="similarity">
    <text evidence="2 8">Belongs to the 4-toluene sulfonate uptake permease (TSUP) (TC 2.A.102) family.</text>
</comment>
<evidence type="ECO:0000313" key="9">
    <source>
        <dbReference type="EMBL" id="MBO1322372.1"/>
    </source>
</evidence>
<keyword evidence="5 8" id="KW-0812">Transmembrane</keyword>
<dbReference type="GO" id="GO:0005886">
    <property type="term" value="C:plasma membrane"/>
    <property type="evidence" value="ECO:0007669"/>
    <property type="project" value="UniProtKB-SubCell"/>
</dbReference>
<protein>
    <recommendedName>
        <fullName evidence="8">Probable membrane transporter protein</fullName>
    </recommendedName>
</protein>
<comment type="subcellular location">
    <subcellularLocation>
        <location evidence="1 8">Cell membrane</location>
        <topology evidence="1 8">Multi-pass membrane protein</topology>
    </subcellularLocation>
</comment>
<keyword evidence="6 8" id="KW-1133">Transmembrane helix</keyword>
<evidence type="ECO:0000256" key="2">
    <source>
        <dbReference type="ARBA" id="ARBA00009142"/>
    </source>
</evidence>
<dbReference type="EMBL" id="JAFREP010000035">
    <property type="protein sequence ID" value="MBO1322372.1"/>
    <property type="molecule type" value="Genomic_DNA"/>
</dbReference>
<feature type="transmembrane region" description="Helical" evidence="8">
    <location>
        <begin position="201"/>
        <end position="217"/>
    </location>
</feature>
<evidence type="ECO:0000256" key="4">
    <source>
        <dbReference type="ARBA" id="ARBA00022475"/>
    </source>
</evidence>
<evidence type="ECO:0000256" key="8">
    <source>
        <dbReference type="RuleBase" id="RU363041"/>
    </source>
</evidence>
<reference evidence="9" key="1">
    <citation type="submission" date="2021-03" db="EMBL/GenBank/DDBJ databases">
        <authorList>
            <person name="Wang G."/>
        </authorList>
    </citation>
    <scope>NUCLEOTIDE SEQUENCE</scope>
    <source>
        <strain evidence="9">KCTC 12899</strain>
    </source>
</reference>
<evidence type="ECO:0000256" key="6">
    <source>
        <dbReference type="ARBA" id="ARBA00022989"/>
    </source>
</evidence>
<keyword evidence="3" id="KW-0813">Transport</keyword>
<evidence type="ECO:0000256" key="3">
    <source>
        <dbReference type="ARBA" id="ARBA00022448"/>
    </source>
</evidence>
<dbReference type="InterPro" id="IPR052017">
    <property type="entry name" value="TSUP"/>
</dbReference>
<keyword evidence="10" id="KW-1185">Reference proteome</keyword>
<feature type="transmembrane region" description="Helical" evidence="8">
    <location>
        <begin position="99"/>
        <end position="118"/>
    </location>
</feature>
<evidence type="ECO:0000256" key="1">
    <source>
        <dbReference type="ARBA" id="ARBA00004651"/>
    </source>
</evidence>
<comment type="caution">
    <text evidence="9">The sequence shown here is derived from an EMBL/GenBank/DDBJ whole genome shotgun (WGS) entry which is preliminary data.</text>
</comment>
<gene>
    <name evidence="9" type="ORF">J3U88_28120</name>
</gene>